<dbReference type="InterPro" id="IPR042104">
    <property type="entry name" value="PKS_dehydratase_sf"/>
</dbReference>
<name>A0A232LQJ8_9EURO</name>
<dbReference type="Proteomes" id="UP000243515">
    <property type="component" value="Unassembled WGS sequence"/>
</dbReference>
<protein>
    <recommendedName>
        <fullName evidence="3">PKS/mFAS DH domain-containing protein</fullName>
    </recommendedName>
</protein>
<feature type="domain" description="PKS/mFAS DH" evidence="3">
    <location>
        <begin position="35"/>
        <end position="206"/>
    </location>
</feature>
<dbReference type="InterPro" id="IPR020807">
    <property type="entry name" value="PKS_DH"/>
</dbReference>
<organism evidence="4 5">
    <name type="scientific">Elaphomyces granulatus</name>
    <dbReference type="NCBI Taxonomy" id="519963"/>
    <lineage>
        <taxon>Eukaryota</taxon>
        <taxon>Fungi</taxon>
        <taxon>Dikarya</taxon>
        <taxon>Ascomycota</taxon>
        <taxon>Pezizomycotina</taxon>
        <taxon>Eurotiomycetes</taxon>
        <taxon>Eurotiomycetidae</taxon>
        <taxon>Eurotiales</taxon>
        <taxon>Elaphomycetaceae</taxon>
        <taxon>Elaphomyces</taxon>
    </lineage>
</organism>
<keyword evidence="5" id="KW-1185">Reference proteome</keyword>
<dbReference type="PROSITE" id="PS52019">
    <property type="entry name" value="PKS_MFAS_DH"/>
    <property type="match status" value="1"/>
</dbReference>
<dbReference type="GO" id="GO:0004312">
    <property type="term" value="F:fatty acid synthase activity"/>
    <property type="evidence" value="ECO:0007669"/>
    <property type="project" value="TreeGrafter"/>
</dbReference>
<comment type="caution">
    <text evidence="1">Lacks conserved residue(s) required for the propagation of feature annotation.</text>
</comment>
<feature type="region of interest" description="Disordered" evidence="2">
    <location>
        <begin position="186"/>
        <end position="206"/>
    </location>
</feature>
<dbReference type="GO" id="GO:0006633">
    <property type="term" value="P:fatty acid biosynthetic process"/>
    <property type="evidence" value="ECO:0007669"/>
    <property type="project" value="TreeGrafter"/>
</dbReference>
<dbReference type="Gene3D" id="3.10.129.110">
    <property type="entry name" value="Polyketide synthase dehydratase"/>
    <property type="match status" value="1"/>
</dbReference>
<dbReference type="SMART" id="SM00826">
    <property type="entry name" value="PKS_DH"/>
    <property type="match status" value="1"/>
</dbReference>
<comment type="caution">
    <text evidence="4">The sequence shown here is derived from an EMBL/GenBank/DDBJ whole genome shotgun (WGS) entry which is preliminary data.</text>
</comment>
<dbReference type="Pfam" id="PF21089">
    <property type="entry name" value="PKS_DH_N"/>
    <property type="match status" value="1"/>
</dbReference>
<dbReference type="InterPro" id="IPR050091">
    <property type="entry name" value="PKS_NRPS_Biosynth_Enz"/>
</dbReference>
<dbReference type="OrthoDB" id="329835at2759"/>
<evidence type="ECO:0000256" key="2">
    <source>
        <dbReference type="SAM" id="MobiDB-lite"/>
    </source>
</evidence>
<proteinExistence type="predicted"/>
<dbReference type="AlphaFoldDB" id="A0A232LQJ8"/>
<dbReference type="PANTHER" id="PTHR43775:SF29">
    <property type="entry name" value="ASPERFURANONE POLYKETIDE SYNTHASE AFOG-RELATED"/>
    <property type="match status" value="1"/>
</dbReference>
<evidence type="ECO:0000313" key="5">
    <source>
        <dbReference type="Proteomes" id="UP000243515"/>
    </source>
</evidence>
<accession>A0A232LQJ8</accession>
<dbReference type="InterPro" id="IPR049552">
    <property type="entry name" value="PKS_DH_N"/>
</dbReference>
<evidence type="ECO:0000256" key="1">
    <source>
        <dbReference type="PROSITE-ProRule" id="PRU01363"/>
    </source>
</evidence>
<sequence>MVLPDLPSYPFDHSKRYWFESRLGNHFRTFPQNKLDLLGKPVADWNPLEAKWRNVIRVSEMPWVEDHVVSQFSNNRLLVSADQDEINGALVYPGAGMLVMAIEAAKQLADATRPIRGFELRDCNFQSALNVPNDSAGIEVQISLLKTHQATDSKNIWSEFRICAHENGQWQECCYGSIRVEYESTPSEVDNGRERQEELVTAQDIE</sequence>
<feature type="region of interest" description="N-terminal hotdog fold" evidence="1">
    <location>
        <begin position="35"/>
        <end position="185"/>
    </location>
</feature>
<dbReference type="InterPro" id="IPR049900">
    <property type="entry name" value="PKS_mFAS_DH"/>
</dbReference>
<dbReference type="GO" id="GO:0044550">
    <property type="term" value="P:secondary metabolite biosynthetic process"/>
    <property type="evidence" value="ECO:0007669"/>
    <property type="project" value="TreeGrafter"/>
</dbReference>
<evidence type="ECO:0000259" key="3">
    <source>
        <dbReference type="PROSITE" id="PS52019"/>
    </source>
</evidence>
<dbReference type="EMBL" id="NPHW01005835">
    <property type="protein sequence ID" value="OXV06374.1"/>
    <property type="molecule type" value="Genomic_DNA"/>
</dbReference>
<reference evidence="4 5" key="1">
    <citation type="journal article" date="2015" name="Environ. Microbiol.">
        <title>Metagenome sequence of Elaphomyces granulatus from sporocarp tissue reveals Ascomycota ectomycorrhizal fingerprints of genome expansion and a Proteobacteria-rich microbiome.</title>
        <authorList>
            <person name="Quandt C.A."/>
            <person name="Kohler A."/>
            <person name="Hesse C.N."/>
            <person name="Sharpton T.J."/>
            <person name="Martin F."/>
            <person name="Spatafora J.W."/>
        </authorList>
    </citation>
    <scope>NUCLEOTIDE SEQUENCE [LARGE SCALE GENOMIC DNA]</scope>
    <source>
        <strain evidence="4 5">OSC145934</strain>
    </source>
</reference>
<dbReference type="PANTHER" id="PTHR43775">
    <property type="entry name" value="FATTY ACID SYNTHASE"/>
    <property type="match status" value="1"/>
</dbReference>
<evidence type="ECO:0000313" key="4">
    <source>
        <dbReference type="EMBL" id="OXV06374.1"/>
    </source>
</evidence>
<gene>
    <name evidence="4" type="ORF">Egran_05858</name>
</gene>